<protein>
    <submittedName>
        <fullName evidence="1">Uncharacterized protein</fullName>
    </submittedName>
</protein>
<dbReference type="EMBL" id="JAGKQM010000013">
    <property type="protein sequence ID" value="KAH0893318.1"/>
    <property type="molecule type" value="Genomic_DNA"/>
</dbReference>
<reference evidence="1 2" key="1">
    <citation type="submission" date="2021-05" db="EMBL/GenBank/DDBJ databases">
        <title>Genome Assembly of Synthetic Allotetraploid Brassica napus Reveals Homoeologous Exchanges between Subgenomes.</title>
        <authorList>
            <person name="Davis J.T."/>
        </authorList>
    </citation>
    <scope>NUCLEOTIDE SEQUENCE [LARGE SCALE GENOMIC DNA]</scope>
    <source>
        <strain evidence="2">cv. Da-Ae</strain>
        <tissue evidence="1">Seedling</tissue>
    </source>
</reference>
<organism evidence="1 2">
    <name type="scientific">Brassica napus</name>
    <name type="common">Rape</name>
    <dbReference type="NCBI Taxonomy" id="3708"/>
    <lineage>
        <taxon>Eukaryota</taxon>
        <taxon>Viridiplantae</taxon>
        <taxon>Streptophyta</taxon>
        <taxon>Embryophyta</taxon>
        <taxon>Tracheophyta</taxon>
        <taxon>Spermatophyta</taxon>
        <taxon>Magnoliopsida</taxon>
        <taxon>eudicotyledons</taxon>
        <taxon>Gunneridae</taxon>
        <taxon>Pentapetalae</taxon>
        <taxon>rosids</taxon>
        <taxon>malvids</taxon>
        <taxon>Brassicales</taxon>
        <taxon>Brassicaceae</taxon>
        <taxon>Brassiceae</taxon>
        <taxon>Brassica</taxon>
    </lineage>
</organism>
<comment type="caution">
    <text evidence="1">The sequence shown here is derived from an EMBL/GenBank/DDBJ whole genome shotgun (WGS) entry which is preliminary data.</text>
</comment>
<name>A0ABQ8AM84_BRANA</name>
<feature type="non-terminal residue" evidence="1">
    <location>
        <position position="1"/>
    </location>
</feature>
<sequence>LRRFHHIFSPSSFFVSSSHRRPKPTNLPTPTTSSLWIFHYKKERTLDWGFDKGTEWQHDRESRYMPAEKMDLRAIGSTWRSKSKIEAKDFCRGAHVHEATVEEICGSWSVEEIYVGSKQVRTKENIKSFHQEHLKNAELELLLRARTFDGSSRWRNENGRPCNIEMIDRSSKGF</sequence>
<proteinExistence type="predicted"/>
<evidence type="ECO:0000313" key="1">
    <source>
        <dbReference type="EMBL" id="KAH0893318.1"/>
    </source>
</evidence>
<dbReference type="Proteomes" id="UP000824890">
    <property type="component" value="Unassembled WGS sequence"/>
</dbReference>
<evidence type="ECO:0000313" key="2">
    <source>
        <dbReference type="Proteomes" id="UP000824890"/>
    </source>
</evidence>
<gene>
    <name evidence="1" type="ORF">HID58_055747</name>
</gene>
<accession>A0ABQ8AM84</accession>
<keyword evidence="2" id="KW-1185">Reference proteome</keyword>